<evidence type="ECO:0000256" key="3">
    <source>
        <dbReference type="PIRSR" id="PIRSR001235-1"/>
    </source>
</evidence>
<proteinExistence type="inferred from homology"/>
<dbReference type="Gene3D" id="3.30.70.360">
    <property type="match status" value="1"/>
</dbReference>
<sequence length="423" mass="45390">MTNTPRIDGARLWDTIMEMAKIDALPGGGCGRLTLTDGDRESRELFAHWCRNAGCTVHFDQLGNMFARRPGRDDSLPPIAIGSHLDTQPHGGKFDGVYGVLAGLEIIRTLNDLGLETDAPIEVVNWTNEEGARFAPAMLCSGVYAGLFDLNFALSRTDAEGKTFGDELERIGYAGEEPCGEHVMGVFLEAHIEQGPILEAHDEMIGVVSGGQGQRWYDVTVSGRDAHSGSTPMAGRKDALIAASKLVLVVQQIALDNAPHSVGTVGEMHVMPNSRNTIPGEVRFTIDFRNPDDAVLTKMDAALRAAVAQETEAQINLDMIWHNPPVHFDQACVDAIQNAADAAGYPNRTMVSGAGHDACQVARKVPTAMVFVPCKDGLSHNEAESAEPEHLEAGCNTLLGAALHLSSASNHPTVRQELTEAAQ</sequence>
<feature type="binding site" evidence="3">
    <location>
        <position position="95"/>
    </location>
    <ligand>
        <name>Zn(2+)</name>
        <dbReference type="ChEBI" id="CHEBI:29105"/>
        <label>2</label>
    </ligand>
</feature>
<dbReference type="CDD" id="cd03884">
    <property type="entry name" value="M20_bAS"/>
    <property type="match status" value="1"/>
</dbReference>
<keyword evidence="2 5" id="KW-0378">Hydrolase</keyword>
<keyword evidence="3" id="KW-0862">Zinc</keyword>
<feature type="binding site" evidence="3">
    <location>
        <position position="380"/>
    </location>
    <ligand>
        <name>Zn(2+)</name>
        <dbReference type="ChEBI" id="CHEBI:29105"/>
        <label>2</label>
    </ligand>
</feature>
<keyword evidence="3" id="KW-0479">Metal-binding</keyword>
<evidence type="ECO:0000256" key="2">
    <source>
        <dbReference type="ARBA" id="ARBA00022801"/>
    </source>
</evidence>
<dbReference type="NCBIfam" id="NF009527">
    <property type="entry name" value="PRK12891.1"/>
    <property type="match status" value="1"/>
</dbReference>
<evidence type="ECO:0000256" key="1">
    <source>
        <dbReference type="ARBA" id="ARBA00006153"/>
    </source>
</evidence>
<keyword evidence="6" id="KW-1185">Reference proteome</keyword>
<dbReference type="PANTHER" id="PTHR32494:SF5">
    <property type="entry name" value="ALLANTOATE AMIDOHYDROLASE"/>
    <property type="match status" value="1"/>
</dbReference>
<dbReference type="NCBIfam" id="NF006771">
    <property type="entry name" value="PRK09290.1-5"/>
    <property type="match status" value="1"/>
</dbReference>
<reference evidence="5 6" key="1">
    <citation type="submission" date="2017-03" db="EMBL/GenBank/DDBJ databases">
        <authorList>
            <person name="Afonso C.L."/>
            <person name="Miller P.J."/>
            <person name="Scott M.A."/>
            <person name="Spackman E."/>
            <person name="Goraichik I."/>
            <person name="Dimitrov K.M."/>
            <person name="Suarez D.L."/>
            <person name="Swayne D.E."/>
        </authorList>
    </citation>
    <scope>NUCLEOTIDE SEQUENCE [LARGE SCALE GENOMIC DNA]</scope>
    <source>
        <strain evidence="5 6">CECT 7450</strain>
    </source>
</reference>
<evidence type="ECO:0000313" key="5">
    <source>
        <dbReference type="EMBL" id="SLN12425.1"/>
    </source>
</evidence>
<dbReference type="InterPro" id="IPR011650">
    <property type="entry name" value="Peptidase_M20_dimer"/>
</dbReference>
<accession>A0A1X6Y7C8</accession>
<evidence type="ECO:0000313" key="6">
    <source>
        <dbReference type="Proteomes" id="UP000193061"/>
    </source>
</evidence>
<dbReference type="SUPFAM" id="SSF53187">
    <property type="entry name" value="Zn-dependent exopeptidases"/>
    <property type="match status" value="1"/>
</dbReference>
<dbReference type="InterPro" id="IPR002933">
    <property type="entry name" value="Peptidase_M20"/>
</dbReference>
<dbReference type="Gene3D" id="3.40.630.10">
    <property type="entry name" value="Zn peptidases"/>
    <property type="match status" value="1"/>
</dbReference>
<dbReference type="EC" id="3.5.1.87" evidence="5"/>
<feature type="binding site" evidence="3">
    <location>
        <position position="191"/>
    </location>
    <ligand>
        <name>Zn(2+)</name>
        <dbReference type="ChEBI" id="CHEBI:29105"/>
        <label>1</label>
    </ligand>
</feature>
<dbReference type="Proteomes" id="UP000193061">
    <property type="component" value="Unassembled WGS sequence"/>
</dbReference>
<feature type="binding site" evidence="3">
    <location>
        <position position="130"/>
    </location>
    <ligand>
        <name>Zn(2+)</name>
        <dbReference type="ChEBI" id="CHEBI:29105"/>
        <label>2</label>
    </ligand>
</feature>
<name>A0A1X6Y7C8_9RHOB</name>
<dbReference type="PIRSF" id="PIRSF001235">
    <property type="entry name" value="Amidase_carbamoylase"/>
    <property type="match status" value="1"/>
</dbReference>
<evidence type="ECO:0000259" key="4">
    <source>
        <dbReference type="Pfam" id="PF07687"/>
    </source>
</evidence>
<dbReference type="OrthoDB" id="9808195at2"/>
<dbReference type="GO" id="GO:0046872">
    <property type="term" value="F:metal ion binding"/>
    <property type="evidence" value="ECO:0007669"/>
    <property type="project" value="UniProtKB-KW"/>
</dbReference>
<dbReference type="PANTHER" id="PTHR32494">
    <property type="entry name" value="ALLANTOATE DEIMINASE-RELATED"/>
    <property type="match status" value="1"/>
</dbReference>
<dbReference type="AlphaFoldDB" id="A0A1X6Y7C8"/>
<comment type="cofactor">
    <cofactor evidence="3">
        <name>Zn(2+)</name>
        <dbReference type="ChEBI" id="CHEBI:29105"/>
    </cofactor>
    <text evidence="3">Binds 2 Zn(2+) ions per subunit.</text>
</comment>
<dbReference type="SUPFAM" id="SSF55031">
    <property type="entry name" value="Bacterial exopeptidase dimerisation domain"/>
    <property type="match status" value="1"/>
</dbReference>
<dbReference type="GO" id="GO:0050538">
    <property type="term" value="F:N-carbamoyl-L-amino-acid hydrolase activity"/>
    <property type="evidence" value="ECO:0007669"/>
    <property type="project" value="UniProtKB-EC"/>
</dbReference>
<dbReference type="NCBIfam" id="NF006769">
    <property type="entry name" value="PRK09290.1-3"/>
    <property type="match status" value="1"/>
</dbReference>
<dbReference type="Pfam" id="PF01546">
    <property type="entry name" value="Peptidase_M20"/>
    <property type="match status" value="1"/>
</dbReference>
<dbReference type="InterPro" id="IPR010158">
    <property type="entry name" value="Amidase_Cbmase"/>
</dbReference>
<feature type="domain" description="Peptidase M20 dimerisation" evidence="4">
    <location>
        <begin position="213"/>
        <end position="311"/>
    </location>
</feature>
<dbReference type="RefSeq" id="WP_085803702.1">
    <property type="nucleotide sequence ID" value="NZ_FWFX01000001.1"/>
</dbReference>
<dbReference type="GO" id="GO:0016813">
    <property type="term" value="F:hydrolase activity, acting on carbon-nitrogen (but not peptide) bonds, in linear amidines"/>
    <property type="evidence" value="ECO:0007669"/>
    <property type="project" value="InterPro"/>
</dbReference>
<protein>
    <submittedName>
        <fullName evidence="5">N-carbamoyl-L-amino acid hydrolase</fullName>
        <ecNumber evidence="5">3.5.1.87</ecNumber>
    </submittedName>
</protein>
<dbReference type="InterPro" id="IPR036264">
    <property type="entry name" value="Bact_exopeptidase_dim_dom"/>
</dbReference>
<comment type="similarity">
    <text evidence="1">Belongs to the peptidase M20 family.</text>
</comment>
<dbReference type="NCBIfam" id="TIGR01879">
    <property type="entry name" value="hydantase"/>
    <property type="match status" value="1"/>
</dbReference>
<feature type="binding site" evidence="3">
    <location>
        <position position="95"/>
    </location>
    <ligand>
        <name>Zn(2+)</name>
        <dbReference type="ChEBI" id="CHEBI:29105"/>
        <label>1</label>
    </ligand>
</feature>
<dbReference type="Pfam" id="PF07687">
    <property type="entry name" value="M20_dimer"/>
    <property type="match status" value="1"/>
</dbReference>
<organism evidence="5 6">
    <name type="scientific">Roseovarius albus</name>
    <dbReference type="NCBI Taxonomy" id="1247867"/>
    <lineage>
        <taxon>Bacteria</taxon>
        <taxon>Pseudomonadati</taxon>
        <taxon>Pseudomonadota</taxon>
        <taxon>Alphaproteobacteria</taxon>
        <taxon>Rhodobacterales</taxon>
        <taxon>Roseobacteraceae</taxon>
        <taxon>Roseovarius</taxon>
    </lineage>
</organism>
<dbReference type="EMBL" id="FWFX01000001">
    <property type="protein sequence ID" value="SLN12425.1"/>
    <property type="molecule type" value="Genomic_DNA"/>
</dbReference>
<gene>
    <name evidence="5" type="primary">amaB_2</name>
    <name evidence="5" type="ORF">ROA7450_00147</name>
</gene>
<feature type="binding site" evidence="3">
    <location>
        <position position="84"/>
    </location>
    <ligand>
        <name>Zn(2+)</name>
        <dbReference type="ChEBI" id="CHEBI:29105"/>
        <label>1</label>
    </ligand>
</feature>